<dbReference type="PROSITE" id="PS50125">
    <property type="entry name" value="GUANYLATE_CYCLASE_2"/>
    <property type="match status" value="1"/>
</dbReference>
<evidence type="ECO:0000259" key="9">
    <source>
        <dbReference type="PROSITE" id="PS50125"/>
    </source>
</evidence>
<dbReference type="GO" id="GO:0004383">
    <property type="term" value="F:guanylate cyclase activity"/>
    <property type="evidence" value="ECO:0007669"/>
    <property type="project" value="TreeGrafter"/>
</dbReference>
<keyword evidence="4 8" id="KW-1133">Transmembrane helix</keyword>
<reference evidence="10 11" key="1">
    <citation type="journal article" date="2018" name="Nat. Ecol. Evol.">
        <title>Genomic signatures of mitonuclear coevolution across populations of Tigriopus californicus.</title>
        <authorList>
            <person name="Barreto F.S."/>
            <person name="Watson E.T."/>
            <person name="Lima T.G."/>
            <person name="Willett C.S."/>
            <person name="Edmands S."/>
            <person name="Li W."/>
            <person name="Burton R.S."/>
        </authorList>
    </citation>
    <scope>NUCLEOTIDE SEQUENCE [LARGE SCALE GENOMIC DNA]</scope>
    <source>
        <strain evidence="10 11">San Diego</strain>
    </source>
</reference>
<dbReference type="EMBL" id="VCGU01000459">
    <property type="protein sequence ID" value="TRY61362.1"/>
    <property type="molecule type" value="Genomic_DNA"/>
</dbReference>
<comment type="caution">
    <text evidence="10">The sequence shown here is derived from an EMBL/GenBank/DDBJ whole genome shotgun (WGS) entry which is preliminary data.</text>
</comment>
<keyword evidence="2 8" id="KW-0812">Transmembrane</keyword>
<dbReference type="Gene3D" id="3.30.70.1230">
    <property type="entry name" value="Nucleotide cyclase"/>
    <property type="match status" value="1"/>
</dbReference>
<proteinExistence type="predicted"/>
<feature type="transmembrane region" description="Helical" evidence="8">
    <location>
        <begin position="387"/>
        <end position="408"/>
    </location>
</feature>
<dbReference type="InterPro" id="IPR029787">
    <property type="entry name" value="Nucleotide_cyclase"/>
</dbReference>
<dbReference type="GO" id="GO:0001653">
    <property type="term" value="F:peptide receptor activity"/>
    <property type="evidence" value="ECO:0007669"/>
    <property type="project" value="TreeGrafter"/>
</dbReference>
<dbReference type="AlphaFoldDB" id="A0A553N7E2"/>
<dbReference type="GO" id="GO:0035556">
    <property type="term" value="P:intracellular signal transduction"/>
    <property type="evidence" value="ECO:0007669"/>
    <property type="project" value="InterPro"/>
</dbReference>
<comment type="subcellular location">
    <subcellularLocation>
        <location evidence="1">Membrane</location>
    </subcellularLocation>
</comment>
<dbReference type="GO" id="GO:0004016">
    <property type="term" value="F:adenylate cyclase activity"/>
    <property type="evidence" value="ECO:0007669"/>
    <property type="project" value="TreeGrafter"/>
</dbReference>
<dbReference type="GO" id="GO:0000166">
    <property type="term" value="F:nucleotide binding"/>
    <property type="evidence" value="ECO:0007669"/>
    <property type="project" value="UniProtKB-KW"/>
</dbReference>
<keyword evidence="6" id="KW-0325">Glycoprotein</keyword>
<evidence type="ECO:0000256" key="7">
    <source>
        <dbReference type="ARBA" id="ARBA00023239"/>
    </source>
</evidence>
<evidence type="ECO:0000256" key="4">
    <source>
        <dbReference type="ARBA" id="ARBA00022989"/>
    </source>
</evidence>
<dbReference type="Pfam" id="PF08376">
    <property type="entry name" value="NIT"/>
    <property type="match status" value="1"/>
</dbReference>
<keyword evidence="3" id="KW-0547">Nucleotide-binding</keyword>
<dbReference type="InterPro" id="IPR050401">
    <property type="entry name" value="Cyclic_nucleotide_synthase"/>
</dbReference>
<keyword evidence="11" id="KW-1185">Reference proteome</keyword>
<keyword evidence="7" id="KW-0456">Lyase</keyword>
<evidence type="ECO:0000256" key="5">
    <source>
        <dbReference type="ARBA" id="ARBA00023136"/>
    </source>
</evidence>
<sequence>MAKVLPMEDIEDFEEEDELDMVSKHKLEEAAGKHDRVSLASSSSGDSASATLMSSHAMKMGLYSINLGTKFGQRMHAAHMLILPLIPVFILLAQNGTNYATFILQAEEITNVQDQVSNAVDLSTLAQKLQEERAAVALNIFLKRSPTDDLQSLQNLVTNDVDIRKFTLFQTFNATDTVLQSVTTWPDIVWVDFFETKLKFQIQHSIFRTKIREGEKSIFDVLNWYNEIINFILDYISLSIHDSDVSDFYRYIIGFKNLLRSVEYSGKSGIYALRYFSQGTIERHHHHEFIRFEILRKEYLNQTFNFMPELRVEYEKAAKAQLYEFAQSLVIKLETYPNANDSLVASVGYFSQLLEYAASTQKILDGLTQGIEKFVAKELARFESHKTVPLALLIILALFIPIVAYVTLQATTSMFNDILLTRRFSEIYDEKVETYKREKKKTEKLLTDLLPRQIIHQMKKGKVPEPESFNSVSIFLCDIVGFTSLASESTAHQIVDLLNTLYNLFDIRLENYDVYKVETIGDAYMVASGVPEVNDHHAAEISKMALDLLAKVVTFEVQHKPGYRIKLRMGIHSGSCVAGVVGTKIPHYSVFGETVEIAGLMEATSEPMKIQITESTMVLLEQSGSFNYIQRDQTTIPEKLGNMSTFWLIGRSNAGIDHNNQQNGLTHEKEL</sequence>
<dbReference type="FunFam" id="3.30.70.1230:FF:000030">
    <property type="entry name" value="Si:ch211-215j19.12"/>
    <property type="match status" value="1"/>
</dbReference>
<feature type="domain" description="Guanylate cyclase" evidence="9">
    <location>
        <begin position="473"/>
        <end position="602"/>
    </location>
</feature>
<dbReference type="InterPro" id="IPR001054">
    <property type="entry name" value="A/G_cyclase"/>
</dbReference>
<accession>A0A553N7E2</accession>
<dbReference type="GO" id="GO:0005886">
    <property type="term" value="C:plasma membrane"/>
    <property type="evidence" value="ECO:0007669"/>
    <property type="project" value="TreeGrafter"/>
</dbReference>
<evidence type="ECO:0000313" key="10">
    <source>
        <dbReference type="EMBL" id="TRY61362.1"/>
    </source>
</evidence>
<dbReference type="Proteomes" id="UP000318571">
    <property type="component" value="Chromosome 8"/>
</dbReference>
<dbReference type="PANTHER" id="PTHR11920:SF501">
    <property type="entry name" value="GUANYLATE CYCLASE 32E"/>
    <property type="match status" value="1"/>
</dbReference>
<evidence type="ECO:0000313" key="11">
    <source>
        <dbReference type="Proteomes" id="UP000318571"/>
    </source>
</evidence>
<dbReference type="SUPFAM" id="SSF55073">
    <property type="entry name" value="Nucleotide cyclase"/>
    <property type="match status" value="1"/>
</dbReference>
<evidence type="ECO:0000256" key="8">
    <source>
        <dbReference type="SAM" id="Phobius"/>
    </source>
</evidence>
<evidence type="ECO:0000256" key="3">
    <source>
        <dbReference type="ARBA" id="ARBA00022741"/>
    </source>
</evidence>
<dbReference type="GO" id="GO:0007168">
    <property type="term" value="P:receptor guanylyl cyclase signaling pathway"/>
    <property type="evidence" value="ECO:0007669"/>
    <property type="project" value="TreeGrafter"/>
</dbReference>
<name>A0A553N7E2_TIGCA</name>
<dbReference type="OMA" id="DVMEYYN"/>
<dbReference type="PANTHER" id="PTHR11920">
    <property type="entry name" value="GUANYLYL CYCLASE"/>
    <property type="match status" value="1"/>
</dbReference>
<keyword evidence="5 8" id="KW-0472">Membrane</keyword>
<organism evidence="10 11">
    <name type="scientific">Tigriopus californicus</name>
    <name type="common">Marine copepod</name>
    <dbReference type="NCBI Taxonomy" id="6832"/>
    <lineage>
        <taxon>Eukaryota</taxon>
        <taxon>Metazoa</taxon>
        <taxon>Ecdysozoa</taxon>
        <taxon>Arthropoda</taxon>
        <taxon>Crustacea</taxon>
        <taxon>Multicrustacea</taxon>
        <taxon>Hexanauplia</taxon>
        <taxon>Copepoda</taxon>
        <taxon>Harpacticoida</taxon>
        <taxon>Harpacticidae</taxon>
        <taxon>Tigriopus</taxon>
    </lineage>
</organism>
<dbReference type="CDD" id="cd07302">
    <property type="entry name" value="CHD"/>
    <property type="match status" value="1"/>
</dbReference>
<evidence type="ECO:0000256" key="1">
    <source>
        <dbReference type="ARBA" id="ARBA00004370"/>
    </source>
</evidence>
<dbReference type="SMART" id="SM00044">
    <property type="entry name" value="CYCc"/>
    <property type="match status" value="1"/>
</dbReference>
<gene>
    <name evidence="10" type="ORF">TCAL_12129</name>
</gene>
<dbReference type="InterPro" id="IPR013587">
    <property type="entry name" value="Nitrate/nitrite_sensing"/>
</dbReference>
<evidence type="ECO:0000256" key="6">
    <source>
        <dbReference type="ARBA" id="ARBA00023180"/>
    </source>
</evidence>
<evidence type="ECO:0000256" key="2">
    <source>
        <dbReference type="ARBA" id="ARBA00022692"/>
    </source>
</evidence>
<dbReference type="STRING" id="6832.A0A553N7E2"/>
<protein>
    <recommendedName>
        <fullName evidence="9">Guanylate cyclase domain-containing protein</fullName>
    </recommendedName>
</protein>
<dbReference type="Pfam" id="PF00211">
    <property type="entry name" value="Guanylate_cyc"/>
    <property type="match status" value="1"/>
</dbReference>